<feature type="transmembrane region" description="Helical" evidence="1">
    <location>
        <begin position="104"/>
        <end position="121"/>
    </location>
</feature>
<evidence type="ECO:0008006" key="4">
    <source>
        <dbReference type="Google" id="ProtNLM"/>
    </source>
</evidence>
<feature type="transmembrane region" description="Helical" evidence="1">
    <location>
        <begin position="78"/>
        <end position="98"/>
    </location>
</feature>
<dbReference type="Proteomes" id="UP000692896">
    <property type="component" value="Unassembled WGS sequence"/>
</dbReference>
<dbReference type="RefSeq" id="WP_214913586.1">
    <property type="nucleotide sequence ID" value="NZ_JAGGNX010000012.1"/>
</dbReference>
<evidence type="ECO:0000313" key="3">
    <source>
        <dbReference type="Proteomes" id="UP000692896"/>
    </source>
</evidence>
<gene>
    <name evidence="2" type="ORF">J7E47_21720</name>
</gene>
<feature type="transmembrane region" description="Helical" evidence="1">
    <location>
        <begin position="52"/>
        <end position="71"/>
    </location>
</feature>
<comment type="caution">
    <text evidence="2">The sequence shown here is derived from an EMBL/GenBank/DDBJ whole genome shotgun (WGS) entry which is preliminary data.</text>
</comment>
<protein>
    <recommendedName>
        <fullName evidence="4">Transmembrane protein</fullName>
    </recommendedName>
</protein>
<dbReference type="AlphaFoldDB" id="A0A944E2Q0"/>
<name>A0A944E2Q0_PSEFL</name>
<keyword evidence="1" id="KW-0812">Transmembrane</keyword>
<evidence type="ECO:0000313" key="2">
    <source>
        <dbReference type="EMBL" id="MBT2331341.1"/>
    </source>
</evidence>
<dbReference type="EMBL" id="JAGGOB010000050">
    <property type="protein sequence ID" value="MBT2331341.1"/>
    <property type="molecule type" value="Genomic_DNA"/>
</dbReference>
<sequence length="153" mass="17527">MENYPTFIHFMKRYFPTFIATIFVAKISCLLALFALLDSFFVRATLSSQAKISAVCIAICTLVLVHSNFMVARGRAGWVWVFAGLFVACLLCVLPTIGYRPNRFVYAAGLFFPLLGLLLLNSKRHREMRSKLVEVRRQRERFIQAAKASRSRR</sequence>
<feature type="transmembrane region" description="Helical" evidence="1">
    <location>
        <begin position="14"/>
        <end position="37"/>
    </location>
</feature>
<keyword evidence="1" id="KW-0472">Membrane</keyword>
<reference evidence="2" key="1">
    <citation type="submission" date="2021-03" db="EMBL/GenBank/DDBJ databases">
        <title>Genomic analysis provides insights into the functional capacity of soil bacteria communities inhabiting an altitudinal gradient in the Atacama Desert.</title>
        <authorList>
            <person name="Gonzalez M."/>
            <person name="Maldonado J."/>
            <person name="Maza F."/>
            <person name="Hodar C."/>
            <person name="Cortes M."/>
            <person name="Palma R."/>
            <person name="Andreani C."/>
            <person name="Gaete A."/>
            <person name="Vasquez-Dean J."/>
            <person name="Acuna V."/>
            <person name="Aguado M."/>
            <person name="Mandakovic D."/>
            <person name="Latorre M."/>
            <person name="Orellana A."/>
            <person name="Gutierrez R."/>
            <person name="Montecino M."/>
            <person name="Allende M."/>
            <person name="Maass A."/>
            <person name="Cambiazo V."/>
        </authorList>
    </citation>
    <scope>NUCLEOTIDE SEQUENCE</scope>
    <source>
        <strain evidence="2">ISL-25</strain>
    </source>
</reference>
<accession>A0A944E2Q0</accession>
<keyword evidence="1" id="KW-1133">Transmembrane helix</keyword>
<proteinExistence type="predicted"/>
<organism evidence="2 3">
    <name type="scientific">Pseudomonas fluorescens</name>
    <dbReference type="NCBI Taxonomy" id="294"/>
    <lineage>
        <taxon>Bacteria</taxon>
        <taxon>Pseudomonadati</taxon>
        <taxon>Pseudomonadota</taxon>
        <taxon>Gammaproteobacteria</taxon>
        <taxon>Pseudomonadales</taxon>
        <taxon>Pseudomonadaceae</taxon>
        <taxon>Pseudomonas</taxon>
    </lineage>
</organism>
<evidence type="ECO:0000256" key="1">
    <source>
        <dbReference type="SAM" id="Phobius"/>
    </source>
</evidence>